<dbReference type="CDD" id="cd08414">
    <property type="entry name" value="PBP2_LTTR_aromatics_like"/>
    <property type="match status" value="1"/>
</dbReference>
<dbReference type="PROSITE" id="PS50931">
    <property type="entry name" value="HTH_LYSR"/>
    <property type="match status" value="1"/>
</dbReference>
<dbReference type="GO" id="GO:0003677">
    <property type="term" value="F:DNA binding"/>
    <property type="evidence" value="ECO:0007669"/>
    <property type="project" value="UniProtKB-KW"/>
</dbReference>
<dbReference type="Pfam" id="PF03466">
    <property type="entry name" value="LysR_substrate"/>
    <property type="match status" value="1"/>
</dbReference>
<keyword evidence="3 9" id="KW-0238">DNA-binding</keyword>
<evidence type="ECO:0000259" key="8">
    <source>
        <dbReference type="PROSITE" id="PS50931"/>
    </source>
</evidence>
<sequence>MLKYAESFCVLVEELHFSKAAARLHLTQPALSHQIKKLEQTIGCTLLRRSPHKVVLTEAGMILARELGAALSHVNRAVQEAQDAARGDAGALAVGYCELPQAGQMTTIIRRYKALYPGVDVTLRNLPTNDQAVALAAGSIDVAFLHPPLHGAQLVMRAAGEEPIVAALPADHALAEKPILRLGDLMSERLIVCAEATGAFMYHSILAACGKAGFQPQLREEKNSWHAMLDQAASGLGVAFVPESLTRNTHSQLVFRRIEHFDVRLQTAIATAGEPTRPAVTRFLATAALCLKDQADHEACQAE</sequence>
<dbReference type="GO" id="GO:0032993">
    <property type="term" value="C:protein-DNA complex"/>
    <property type="evidence" value="ECO:0007669"/>
    <property type="project" value="TreeGrafter"/>
</dbReference>
<keyword evidence="4" id="KW-0804">Transcription</keyword>
<dbReference type="AlphaFoldDB" id="A0A7X0MDI3"/>
<dbReference type="InterPro" id="IPR036388">
    <property type="entry name" value="WH-like_DNA-bd_sf"/>
</dbReference>
<comment type="function">
    <text evidence="5">Transcriptional regulator of the ttuABCDE tartrate utilization operon.</text>
</comment>
<accession>A0A7X0MDI3</accession>
<evidence type="ECO:0000313" key="10">
    <source>
        <dbReference type="Proteomes" id="UP000565576"/>
    </source>
</evidence>
<dbReference type="EMBL" id="JACHBG010000010">
    <property type="protein sequence ID" value="MBB6486922.1"/>
    <property type="molecule type" value="Genomic_DNA"/>
</dbReference>
<evidence type="ECO:0000256" key="7">
    <source>
        <dbReference type="ARBA" id="ARBA00083243"/>
    </source>
</evidence>
<dbReference type="Pfam" id="PF00126">
    <property type="entry name" value="HTH_1"/>
    <property type="match status" value="1"/>
</dbReference>
<evidence type="ECO:0000256" key="6">
    <source>
        <dbReference type="ARBA" id="ARBA00067332"/>
    </source>
</evidence>
<dbReference type="InterPro" id="IPR005119">
    <property type="entry name" value="LysR_subst-bd"/>
</dbReference>
<protein>
    <recommendedName>
        <fullName evidence="6">HTH-type transcriptional regulator TtuA</fullName>
    </recommendedName>
    <alternativeName>
        <fullName evidence="7">Tartrate utilization transcriptional regulator</fullName>
    </alternativeName>
</protein>
<proteinExistence type="inferred from homology"/>
<dbReference type="PANTHER" id="PTHR30346">
    <property type="entry name" value="TRANSCRIPTIONAL DUAL REGULATOR HCAR-RELATED"/>
    <property type="match status" value="1"/>
</dbReference>
<dbReference type="Proteomes" id="UP000565576">
    <property type="component" value="Unassembled WGS sequence"/>
</dbReference>
<evidence type="ECO:0000256" key="5">
    <source>
        <dbReference type="ARBA" id="ARBA00054626"/>
    </source>
</evidence>
<reference evidence="9 10" key="1">
    <citation type="submission" date="2020-08" db="EMBL/GenBank/DDBJ databases">
        <title>Genomic Encyclopedia of Type Strains, Phase IV (KMG-V): Genome sequencing to study the core and pangenomes of soil and plant-associated prokaryotes.</title>
        <authorList>
            <person name="Whitman W."/>
        </authorList>
    </citation>
    <scope>NUCLEOTIDE SEQUENCE [LARGE SCALE GENOMIC DNA]</scope>
    <source>
        <strain evidence="9 10">SEMIA 4060</strain>
    </source>
</reference>
<dbReference type="FunFam" id="1.10.10.10:FF:000001">
    <property type="entry name" value="LysR family transcriptional regulator"/>
    <property type="match status" value="1"/>
</dbReference>
<dbReference type="InterPro" id="IPR000847">
    <property type="entry name" value="LysR_HTH_N"/>
</dbReference>
<dbReference type="RefSeq" id="WP_184707283.1">
    <property type="nucleotide sequence ID" value="NZ_JACHBG010000010.1"/>
</dbReference>
<keyword evidence="2" id="KW-0805">Transcription regulation</keyword>
<evidence type="ECO:0000256" key="3">
    <source>
        <dbReference type="ARBA" id="ARBA00023125"/>
    </source>
</evidence>
<comment type="similarity">
    <text evidence="1">Belongs to the LysR transcriptional regulatory family.</text>
</comment>
<dbReference type="Gene3D" id="3.40.190.10">
    <property type="entry name" value="Periplasmic binding protein-like II"/>
    <property type="match status" value="2"/>
</dbReference>
<evidence type="ECO:0000256" key="1">
    <source>
        <dbReference type="ARBA" id="ARBA00009437"/>
    </source>
</evidence>
<dbReference type="InterPro" id="IPR036390">
    <property type="entry name" value="WH_DNA-bd_sf"/>
</dbReference>
<dbReference type="GO" id="GO:0003700">
    <property type="term" value="F:DNA-binding transcription factor activity"/>
    <property type="evidence" value="ECO:0007669"/>
    <property type="project" value="InterPro"/>
</dbReference>
<dbReference type="SUPFAM" id="SSF53850">
    <property type="entry name" value="Periplasmic binding protein-like II"/>
    <property type="match status" value="1"/>
</dbReference>
<name>A0A7X0MDI3_9HYPH</name>
<evidence type="ECO:0000256" key="4">
    <source>
        <dbReference type="ARBA" id="ARBA00023163"/>
    </source>
</evidence>
<dbReference type="Gene3D" id="1.10.10.10">
    <property type="entry name" value="Winged helix-like DNA-binding domain superfamily/Winged helix DNA-binding domain"/>
    <property type="match status" value="1"/>
</dbReference>
<dbReference type="PRINTS" id="PR00039">
    <property type="entry name" value="HTHLYSR"/>
</dbReference>
<gene>
    <name evidence="9" type="ORF">GGD46_004221</name>
</gene>
<evidence type="ECO:0000313" key="9">
    <source>
        <dbReference type="EMBL" id="MBB6486922.1"/>
    </source>
</evidence>
<organism evidence="9 10">
    <name type="scientific">Rhizobium lusitanum</name>
    <dbReference type="NCBI Taxonomy" id="293958"/>
    <lineage>
        <taxon>Bacteria</taxon>
        <taxon>Pseudomonadati</taxon>
        <taxon>Pseudomonadota</taxon>
        <taxon>Alphaproteobacteria</taxon>
        <taxon>Hyphomicrobiales</taxon>
        <taxon>Rhizobiaceae</taxon>
        <taxon>Rhizobium/Agrobacterium group</taxon>
        <taxon>Rhizobium</taxon>
    </lineage>
</organism>
<dbReference type="SUPFAM" id="SSF46785">
    <property type="entry name" value="Winged helix' DNA-binding domain"/>
    <property type="match status" value="1"/>
</dbReference>
<evidence type="ECO:0000256" key="2">
    <source>
        <dbReference type="ARBA" id="ARBA00023015"/>
    </source>
</evidence>
<dbReference type="PANTHER" id="PTHR30346:SF0">
    <property type="entry name" value="HCA OPERON TRANSCRIPTIONAL ACTIVATOR HCAR"/>
    <property type="match status" value="1"/>
</dbReference>
<comment type="caution">
    <text evidence="9">The sequence shown here is derived from an EMBL/GenBank/DDBJ whole genome shotgun (WGS) entry which is preliminary data.</text>
</comment>
<feature type="domain" description="HTH lysR-type" evidence="8">
    <location>
        <begin position="1"/>
        <end position="57"/>
    </location>
</feature>